<proteinExistence type="predicted"/>
<dbReference type="EMBL" id="JAOYFB010000001">
    <property type="protein sequence ID" value="KAK4003963.1"/>
    <property type="molecule type" value="Genomic_DNA"/>
</dbReference>
<name>A0ABQ9YU81_9CRUS</name>
<organism evidence="1 2">
    <name type="scientific">Daphnia magna</name>
    <dbReference type="NCBI Taxonomy" id="35525"/>
    <lineage>
        <taxon>Eukaryota</taxon>
        <taxon>Metazoa</taxon>
        <taxon>Ecdysozoa</taxon>
        <taxon>Arthropoda</taxon>
        <taxon>Crustacea</taxon>
        <taxon>Branchiopoda</taxon>
        <taxon>Diplostraca</taxon>
        <taxon>Cladocera</taxon>
        <taxon>Anomopoda</taxon>
        <taxon>Daphniidae</taxon>
        <taxon>Daphnia</taxon>
    </lineage>
</organism>
<accession>A0ABQ9YU81</accession>
<dbReference type="Proteomes" id="UP001234178">
    <property type="component" value="Unassembled WGS sequence"/>
</dbReference>
<protein>
    <submittedName>
        <fullName evidence="1">Uncharacterized protein</fullName>
    </submittedName>
</protein>
<evidence type="ECO:0000313" key="2">
    <source>
        <dbReference type="Proteomes" id="UP001234178"/>
    </source>
</evidence>
<gene>
    <name evidence="1" type="ORF">OUZ56_005708</name>
</gene>
<reference evidence="1 2" key="1">
    <citation type="journal article" date="2023" name="Nucleic Acids Res.">
        <title>The hologenome of Daphnia magna reveals possible DNA methylation and microbiome-mediated evolution of the host genome.</title>
        <authorList>
            <person name="Chaturvedi A."/>
            <person name="Li X."/>
            <person name="Dhandapani V."/>
            <person name="Marshall H."/>
            <person name="Kissane S."/>
            <person name="Cuenca-Cambronero M."/>
            <person name="Asole G."/>
            <person name="Calvet F."/>
            <person name="Ruiz-Romero M."/>
            <person name="Marangio P."/>
            <person name="Guigo R."/>
            <person name="Rago D."/>
            <person name="Mirbahai L."/>
            <person name="Eastwood N."/>
            <person name="Colbourne J.K."/>
            <person name="Zhou J."/>
            <person name="Mallon E."/>
            <person name="Orsini L."/>
        </authorList>
    </citation>
    <scope>NUCLEOTIDE SEQUENCE [LARGE SCALE GENOMIC DNA]</scope>
    <source>
        <strain evidence="1">LRV0_1</strain>
    </source>
</reference>
<comment type="caution">
    <text evidence="1">The sequence shown here is derived from an EMBL/GenBank/DDBJ whole genome shotgun (WGS) entry which is preliminary data.</text>
</comment>
<sequence length="62" mass="7250">MVFTYPPPFLEHSNLQFLFLQHPMCLLMSSVLFSKSFQVIRLVLFTFALDLNLLPKKSVLFT</sequence>
<keyword evidence="2" id="KW-1185">Reference proteome</keyword>
<evidence type="ECO:0000313" key="1">
    <source>
        <dbReference type="EMBL" id="KAK4003963.1"/>
    </source>
</evidence>